<dbReference type="EMBL" id="NCKU01001159">
    <property type="protein sequence ID" value="RWS12926.1"/>
    <property type="molecule type" value="Genomic_DNA"/>
</dbReference>
<gene>
    <name evidence="4" type="ORF">B4U79_06196</name>
    <name evidence="2" type="ORF">B4U79_09959</name>
    <name evidence="3" type="ORF">B4U79_15840</name>
</gene>
<dbReference type="EMBL" id="NCKU01001135">
    <property type="protein sequence ID" value="RWS13015.1"/>
    <property type="molecule type" value="Genomic_DNA"/>
</dbReference>
<dbReference type="OrthoDB" id="5843397at2759"/>
<dbReference type="SUPFAM" id="SSF48726">
    <property type="entry name" value="Immunoglobulin"/>
    <property type="match status" value="1"/>
</dbReference>
<name>A0A3S3P6Z0_9ACAR</name>
<dbReference type="AlphaFoldDB" id="A0A3S3P6Z0"/>
<evidence type="ECO:0000313" key="4">
    <source>
        <dbReference type="EMBL" id="RWS16220.1"/>
    </source>
</evidence>
<accession>A0A3S3P6Z0</accession>
<protein>
    <submittedName>
        <fullName evidence="4">Uncharacterized protein</fullName>
    </submittedName>
</protein>
<organism evidence="4 5">
    <name type="scientific">Dinothrombium tinctorium</name>
    <dbReference type="NCBI Taxonomy" id="1965070"/>
    <lineage>
        <taxon>Eukaryota</taxon>
        <taxon>Metazoa</taxon>
        <taxon>Ecdysozoa</taxon>
        <taxon>Arthropoda</taxon>
        <taxon>Chelicerata</taxon>
        <taxon>Arachnida</taxon>
        <taxon>Acari</taxon>
        <taxon>Acariformes</taxon>
        <taxon>Trombidiformes</taxon>
        <taxon>Prostigmata</taxon>
        <taxon>Anystina</taxon>
        <taxon>Parasitengona</taxon>
        <taxon>Trombidioidea</taxon>
        <taxon>Trombidiidae</taxon>
        <taxon>Dinothrombium</taxon>
    </lineage>
</organism>
<keyword evidence="1" id="KW-0472">Membrane</keyword>
<dbReference type="EMBL" id="NCKU01000268">
    <property type="protein sequence ID" value="RWS16220.1"/>
    <property type="molecule type" value="Genomic_DNA"/>
</dbReference>
<comment type="caution">
    <text evidence="4">The sequence shown here is derived from an EMBL/GenBank/DDBJ whole genome shotgun (WGS) entry which is preliminary data.</text>
</comment>
<evidence type="ECO:0000313" key="3">
    <source>
        <dbReference type="EMBL" id="RWS13015.1"/>
    </source>
</evidence>
<keyword evidence="1" id="KW-1133">Transmembrane helix</keyword>
<reference evidence="4 5" key="1">
    <citation type="journal article" date="2018" name="Gigascience">
        <title>Genomes of trombidid mites reveal novel predicted allergens and laterally-transferred genes associated with secondary metabolism.</title>
        <authorList>
            <person name="Dong X."/>
            <person name="Chaisiri K."/>
            <person name="Xia D."/>
            <person name="Armstrong S.D."/>
            <person name="Fang Y."/>
            <person name="Donnelly M.J."/>
            <person name="Kadowaki T."/>
            <person name="McGarry J.W."/>
            <person name="Darby A.C."/>
            <person name="Makepeace B.L."/>
        </authorList>
    </citation>
    <scope>NUCLEOTIDE SEQUENCE [LARGE SCALE GENOMIC DNA]</scope>
    <source>
        <strain evidence="4">UoL-WK</strain>
    </source>
</reference>
<proteinExistence type="predicted"/>
<keyword evidence="1" id="KW-0812">Transmembrane</keyword>
<dbReference type="Gene3D" id="2.60.40.10">
    <property type="entry name" value="Immunoglobulins"/>
    <property type="match status" value="1"/>
</dbReference>
<dbReference type="InterPro" id="IPR036179">
    <property type="entry name" value="Ig-like_dom_sf"/>
</dbReference>
<feature type="transmembrane region" description="Helical" evidence="1">
    <location>
        <begin position="70"/>
        <end position="91"/>
    </location>
</feature>
<dbReference type="InterPro" id="IPR013783">
    <property type="entry name" value="Ig-like_fold"/>
</dbReference>
<dbReference type="Proteomes" id="UP000285301">
    <property type="component" value="Unassembled WGS sequence"/>
</dbReference>
<evidence type="ECO:0000313" key="2">
    <source>
        <dbReference type="EMBL" id="RWS12926.1"/>
    </source>
</evidence>
<evidence type="ECO:0000256" key="1">
    <source>
        <dbReference type="SAM" id="Phobius"/>
    </source>
</evidence>
<sequence>MANVILRNTSLLLKAISKPNTGTYYCWAENEEGRGESDKIYLNIQCKTFDRFNHSFCAADESEEIVISPILATLMSSVGMLVILAVIIILVMKIKNEENIRELEKEKRKRSTHHSENKKLASSIDVVECRDISQVYLPDVQNETEISCCHEASNDSIVHRENVTHAQIVPSPQGFYDICISEQCVNSPALHQKSLHAQSKSTPILHDIEDIEEICKANERLVEEIYRCDQHSYSHSESYINS</sequence>
<keyword evidence="5" id="KW-1185">Reference proteome</keyword>
<evidence type="ECO:0000313" key="5">
    <source>
        <dbReference type="Proteomes" id="UP000285301"/>
    </source>
</evidence>
<reference evidence="4" key="2">
    <citation type="submission" date="2018-11" db="EMBL/GenBank/DDBJ databases">
        <title>Trombidioid mite genomics.</title>
        <authorList>
            <person name="Dong X."/>
        </authorList>
    </citation>
    <scope>NUCLEOTIDE SEQUENCE</scope>
    <source>
        <strain evidence="4">UoL-WK</strain>
    </source>
</reference>